<dbReference type="AlphaFoldDB" id="A0A8X6SXF5"/>
<name>A0A8X6SXF5_TRICX</name>
<proteinExistence type="predicted"/>
<comment type="caution">
    <text evidence="2">The sequence shown here is derived from an EMBL/GenBank/DDBJ whole genome shotgun (WGS) entry which is preliminary data.</text>
</comment>
<keyword evidence="3" id="KW-1185">Reference proteome</keyword>
<feature type="compositionally biased region" description="Polar residues" evidence="1">
    <location>
        <begin position="58"/>
        <end position="73"/>
    </location>
</feature>
<dbReference type="EMBL" id="BMAU01021353">
    <property type="protein sequence ID" value="GFY19735.1"/>
    <property type="molecule type" value="Genomic_DNA"/>
</dbReference>
<feature type="region of interest" description="Disordered" evidence="1">
    <location>
        <begin position="42"/>
        <end position="73"/>
    </location>
</feature>
<evidence type="ECO:0000313" key="3">
    <source>
        <dbReference type="Proteomes" id="UP000887159"/>
    </source>
</evidence>
<evidence type="ECO:0000256" key="1">
    <source>
        <dbReference type="SAM" id="MobiDB-lite"/>
    </source>
</evidence>
<evidence type="ECO:0000313" key="2">
    <source>
        <dbReference type="EMBL" id="GFY19735.1"/>
    </source>
</evidence>
<gene>
    <name evidence="2" type="ORF">TNCV_4649071</name>
</gene>
<reference evidence="2" key="1">
    <citation type="submission" date="2020-08" db="EMBL/GenBank/DDBJ databases">
        <title>Multicomponent nature underlies the extraordinary mechanical properties of spider dragline silk.</title>
        <authorList>
            <person name="Kono N."/>
            <person name="Nakamura H."/>
            <person name="Mori M."/>
            <person name="Yoshida Y."/>
            <person name="Ohtoshi R."/>
            <person name="Malay A.D."/>
            <person name="Moran D.A.P."/>
            <person name="Tomita M."/>
            <person name="Numata K."/>
            <person name="Arakawa K."/>
        </authorList>
    </citation>
    <scope>NUCLEOTIDE SEQUENCE</scope>
</reference>
<protein>
    <submittedName>
        <fullName evidence="2">Uncharacterized protein</fullName>
    </submittedName>
</protein>
<sequence>MAILPNHWTELGRRHIDGLGENDRLFSSFFSGHSVADRVELHAGRSSRALGDKPKKVPSQNKMSPSETDNGGK</sequence>
<organism evidence="2 3">
    <name type="scientific">Trichonephila clavipes</name>
    <name type="common">Golden silk orbweaver</name>
    <name type="synonym">Nephila clavipes</name>
    <dbReference type="NCBI Taxonomy" id="2585209"/>
    <lineage>
        <taxon>Eukaryota</taxon>
        <taxon>Metazoa</taxon>
        <taxon>Ecdysozoa</taxon>
        <taxon>Arthropoda</taxon>
        <taxon>Chelicerata</taxon>
        <taxon>Arachnida</taxon>
        <taxon>Araneae</taxon>
        <taxon>Araneomorphae</taxon>
        <taxon>Entelegynae</taxon>
        <taxon>Araneoidea</taxon>
        <taxon>Nephilidae</taxon>
        <taxon>Trichonephila</taxon>
    </lineage>
</organism>
<dbReference type="Proteomes" id="UP000887159">
    <property type="component" value="Unassembled WGS sequence"/>
</dbReference>
<accession>A0A8X6SXF5</accession>